<evidence type="ECO:0000256" key="1">
    <source>
        <dbReference type="SAM" id="SignalP"/>
    </source>
</evidence>
<dbReference type="AlphaFoldDB" id="A0A0P6XDK0"/>
<keyword evidence="1" id="KW-0732">Signal</keyword>
<dbReference type="PANTHER" id="PTHR34512:SF30">
    <property type="entry name" value="OUTER MEMBRANE PROTEIN ASSEMBLY FACTOR BAMB"/>
    <property type="match status" value="1"/>
</dbReference>
<dbReference type="STRING" id="1134406.ADN00_00430"/>
<dbReference type="InterPro" id="IPR018391">
    <property type="entry name" value="PQQ_b-propeller_rpt"/>
</dbReference>
<dbReference type="SUPFAM" id="SSF48208">
    <property type="entry name" value="Six-hairpin glycosidases"/>
    <property type="match status" value="1"/>
</dbReference>
<dbReference type="InterPro" id="IPR015943">
    <property type="entry name" value="WD40/YVTN_repeat-like_dom_sf"/>
</dbReference>
<dbReference type="RefSeq" id="WP_075060981.1">
    <property type="nucleotide sequence ID" value="NZ_LGCL01000002.1"/>
</dbReference>
<feature type="domain" description="Pyrrolo-quinoline quinone repeat" evidence="2">
    <location>
        <begin position="139"/>
        <end position="328"/>
    </location>
</feature>
<dbReference type="Proteomes" id="UP000050417">
    <property type="component" value="Unassembled WGS sequence"/>
</dbReference>
<dbReference type="Pfam" id="PF13360">
    <property type="entry name" value="PQQ_2"/>
    <property type="match status" value="1"/>
</dbReference>
<feature type="signal peptide" evidence="1">
    <location>
        <begin position="1"/>
        <end position="29"/>
    </location>
</feature>
<gene>
    <name evidence="3" type="ORF">ADN00_00430</name>
</gene>
<dbReference type="Gene3D" id="2.130.10.10">
    <property type="entry name" value="YVTN repeat-like/Quinoprotein amine dehydrogenase"/>
    <property type="match status" value="1"/>
</dbReference>
<evidence type="ECO:0000313" key="4">
    <source>
        <dbReference type="Proteomes" id="UP000050417"/>
    </source>
</evidence>
<dbReference type="EMBL" id="LGCL01000002">
    <property type="protein sequence ID" value="KPL81041.1"/>
    <property type="molecule type" value="Genomic_DNA"/>
</dbReference>
<protein>
    <recommendedName>
        <fullName evidence="2">Pyrrolo-quinoline quinone repeat domain-containing protein</fullName>
    </recommendedName>
</protein>
<dbReference type="GO" id="GO:0005975">
    <property type="term" value="P:carbohydrate metabolic process"/>
    <property type="evidence" value="ECO:0007669"/>
    <property type="project" value="InterPro"/>
</dbReference>
<sequence>MKISKSNKKWLLHLVCLVSFFLPNITVFAQEITEKPENDQISTDWLTWNGNFQRTSYAADTLQIPAGGRLYTKWKRFLGERIEVEVEPLVAGDLVYVAVMNGKLYALDRKTGVTRWVFEALSPITNTPSIILEKDFSAVYFGTTSGDFFAVNALNGSVIWQIKLNGAVLSSPSIAGGQVLVGSLDHSFYALDMYTGEIVWQFSADAPISSTSAVMMHDDSDDFLVFLSSGNNIAYALDANGNLVWQQSMAGTFTKRNTIVVSHGVAIFTTRKAGGEYSEELTNPPEELQGQPADPETVLNAWARYYQVHPRRRTLYFFDALTGKDLWQPEIDLTRYAPLYIPYWGLISPVVNPQGFAYFPASGSGGDHALDHDMRLWEIDLKTGAYAQVASQDQFAPRFDEVGRPTLAGNSYYQTISEDISLFNLKTKQNNTSLFGNGFMNHRLPVEFAEVETNRLFGGFAEYFTRFGGSTQTGFAGAVDAISPLVISGSDAFVISWGHISALSTQPGAVNIDYGVADFAELPANPISPSAARDEVEQTIQDFLQSGAQPSPQSRMWAWMKMDMGTFWHAGEWVSTLSRALPYLTPATQKQLNEFLKDYLVSDLLNPAYYEYRPACLDFDQNTVLDPCESLGGIQATWYWSNPNLVSERIIALDDYANATGDWDLIKQNWAFIVQRLEQLESYWNEVNGIYIFETWHAGPFLPDLQIRMLTSVMRMSNQVGDEDTYIRFSQKLDQMKPTRMELLAYSSQLDERANPIDLTADYYPYLSDLSSFALTPQVYEVSLNDASELVGIYQSAGHDVYPIFLVGLHPVFPDSDIYQDARFQNVVNQNIHAIEAFFPFWYLGDYAHASPINGNEDDSINPTLAADIFQAKAYILQTPYDELARMVPLPYAGGNGKIDLYRLQNLVALLKANIPAEKNGDGKVDLEDFYIARGMDRTRY</sequence>
<feature type="chain" id="PRO_5006132989" description="Pyrrolo-quinoline quinone repeat domain-containing protein" evidence="1">
    <location>
        <begin position="30"/>
        <end position="941"/>
    </location>
</feature>
<dbReference type="InterPro" id="IPR008928">
    <property type="entry name" value="6-hairpin_glycosidase_sf"/>
</dbReference>
<dbReference type="SMART" id="SM00564">
    <property type="entry name" value="PQQ"/>
    <property type="match status" value="5"/>
</dbReference>
<proteinExistence type="predicted"/>
<keyword evidence="4" id="KW-1185">Reference proteome</keyword>
<comment type="caution">
    <text evidence="3">The sequence shown here is derived from an EMBL/GenBank/DDBJ whole genome shotgun (WGS) entry which is preliminary data.</text>
</comment>
<evidence type="ECO:0000259" key="2">
    <source>
        <dbReference type="Pfam" id="PF13360"/>
    </source>
</evidence>
<dbReference type="InterPro" id="IPR002372">
    <property type="entry name" value="PQQ_rpt_dom"/>
</dbReference>
<accession>A0A0P6XDK0</accession>
<evidence type="ECO:0000313" key="3">
    <source>
        <dbReference type="EMBL" id="KPL81041.1"/>
    </source>
</evidence>
<dbReference type="InterPro" id="IPR011047">
    <property type="entry name" value="Quinoprotein_ADH-like_sf"/>
</dbReference>
<name>A0A0P6XDK0_9CHLR</name>
<dbReference type="OrthoDB" id="9763050at2"/>
<organism evidence="3 4">
    <name type="scientific">Ornatilinea apprima</name>
    <dbReference type="NCBI Taxonomy" id="1134406"/>
    <lineage>
        <taxon>Bacteria</taxon>
        <taxon>Bacillati</taxon>
        <taxon>Chloroflexota</taxon>
        <taxon>Anaerolineae</taxon>
        <taxon>Anaerolineales</taxon>
        <taxon>Anaerolineaceae</taxon>
        <taxon>Ornatilinea</taxon>
    </lineage>
</organism>
<reference evidence="3 4" key="1">
    <citation type="submission" date="2015-07" db="EMBL/GenBank/DDBJ databases">
        <title>Genome sequence of Ornatilinea apprima DSM 23815.</title>
        <authorList>
            <person name="Hemp J."/>
            <person name="Ward L.M."/>
            <person name="Pace L.A."/>
            <person name="Fischer W.W."/>
        </authorList>
    </citation>
    <scope>NUCLEOTIDE SEQUENCE [LARGE SCALE GENOMIC DNA]</scope>
    <source>
        <strain evidence="3 4">P3M-1</strain>
    </source>
</reference>
<dbReference type="PANTHER" id="PTHR34512">
    <property type="entry name" value="CELL SURFACE PROTEIN"/>
    <property type="match status" value="1"/>
</dbReference>
<dbReference type="SUPFAM" id="SSF50998">
    <property type="entry name" value="Quinoprotein alcohol dehydrogenase-like"/>
    <property type="match status" value="2"/>
</dbReference>